<comment type="caution">
    <text evidence="1">The sequence shown here is derived from an EMBL/GenBank/DDBJ whole genome shotgun (WGS) entry which is preliminary data.</text>
</comment>
<accession>A0ABQ1LPN1</accession>
<dbReference type="Proteomes" id="UP000636010">
    <property type="component" value="Unassembled WGS sequence"/>
</dbReference>
<sequence length="623" mass="72412">MVAQESKKTAVADSIFLQSGNVLILEDTFYLPETDTVIFLPAGKTYKIKPSPYFKSDKFYDSLKSKAGNTQVTRMLFSLLFKSSSQNISNKKPITRGEAAFEPFEGKTIGAISLVKVPVLEGSVSDTSKVSKTWYGKMLNRVHMNTRNSIIKQNLLFKTGEEVDPFQMADNERILRQFRTIRDAKIYLLPRVDNPDIVDVKVVTQDVISLGGSLEYSSINDFNMSIYDRNILGYARDFQVSYYFDEHETPKHGYGLQYRVPNFWGSFIQGTFQYENAYFRKQISANLMRDFFTPEIKYGGGATLRRVSEYYQPLDTVFFEIPYTKNEASLWLGRSYQIMKRTNFIVQTRFSSTDYVERPKVTEDSNRYFLSTNMYFASLSLVKRTYSKSKLIRGFGRTEDVPKGKMLSLTYAFDNNEFYNRNYWQVKAGFAEYFKNVGYASANVGIGAYRYSNHWEDGVLNTYFNYFSPLIITGKSSFRQFVNVNYVRGINRKFEDVLVVDKNFETDHELRPLGKKRFNMTFESVYFAPWYFYGCKFSFYNRNSINWLSNDNLFDKDRLFSSFGAGVRILNESFVFPTIELNFTYYNSPGGYPNTTDLRLFNNYPGDFLEMQIGRPQVLPFNN</sequence>
<protein>
    <recommendedName>
        <fullName evidence="3">Bacterial surface antigen (D15) domain-containing protein</fullName>
    </recommendedName>
</protein>
<gene>
    <name evidence="1" type="ORF">GCM10011506_11710</name>
</gene>
<evidence type="ECO:0000313" key="1">
    <source>
        <dbReference type="EMBL" id="GGC27990.1"/>
    </source>
</evidence>
<evidence type="ECO:0008006" key="3">
    <source>
        <dbReference type="Google" id="ProtNLM"/>
    </source>
</evidence>
<evidence type="ECO:0000313" key="2">
    <source>
        <dbReference type="Proteomes" id="UP000636010"/>
    </source>
</evidence>
<reference evidence="2" key="1">
    <citation type="journal article" date="2019" name="Int. J. Syst. Evol. Microbiol.">
        <title>The Global Catalogue of Microorganisms (GCM) 10K type strain sequencing project: providing services to taxonomists for standard genome sequencing and annotation.</title>
        <authorList>
            <consortium name="The Broad Institute Genomics Platform"/>
            <consortium name="The Broad Institute Genome Sequencing Center for Infectious Disease"/>
            <person name="Wu L."/>
            <person name="Ma J."/>
        </authorList>
    </citation>
    <scope>NUCLEOTIDE SEQUENCE [LARGE SCALE GENOMIC DNA]</scope>
    <source>
        <strain evidence="2">CGMCC 1.10832</strain>
    </source>
</reference>
<proteinExistence type="predicted"/>
<dbReference type="EMBL" id="BMEC01000003">
    <property type="protein sequence ID" value="GGC27990.1"/>
    <property type="molecule type" value="Genomic_DNA"/>
</dbReference>
<organism evidence="1 2">
    <name type="scientific">Marivirga lumbricoides</name>
    <dbReference type="NCBI Taxonomy" id="1046115"/>
    <lineage>
        <taxon>Bacteria</taxon>
        <taxon>Pseudomonadati</taxon>
        <taxon>Bacteroidota</taxon>
        <taxon>Cytophagia</taxon>
        <taxon>Cytophagales</taxon>
        <taxon>Marivirgaceae</taxon>
        <taxon>Marivirga</taxon>
    </lineage>
</organism>
<keyword evidence="2" id="KW-1185">Reference proteome</keyword>
<name>A0ABQ1LPN1_9BACT</name>